<keyword evidence="2" id="KW-1185">Reference proteome</keyword>
<reference evidence="1" key="1">
    <citation type="journal article" date="2019" name="Environ. Microbiol.">
        <title>Fungal ecological strategies reflected in gene transcription - a case study of two litter decomposers.</title>
        <authorList>
            <person name="Barbi F."/>
            <person name="Kohler A."/>
            <person name="Barry K."/>
            <person name="Baskaran P."/>
            <person name="Daum C."/>
            <person name="Fauchery L."/>
            <person name="Ihrmark K."/>
            <person name="Kuo A."/>
            <person name="LaButti K."/>
            <person name="Lipzen A."/>
            <person name="Morin E."/>
            <person name="Grigoriev I.V."/>
            <person name="Henrissat B."/>
            <person name="Lindahl B."/>
            <person name="Martin F."/>
        </authorList>
    </citation>
    <scope>NUCLEOTIDE SEQUENCE</scope>
    <source>
        <strain evidence="1">JB14</strain>
    </source>
</reference>
<dbReference type="AlphaFoldDB" id="A0A6A4GD02"/>
<dbReference type="GO" id="GO:0003676">
    <property type="term" value="F:nucleic acid binding"/>
    <property type="evidence" value="ECO:0007669"/>
    <property type="project" value="InterPro"/>
</dbReference>
<proteinExistence type="predicted"/>
<dbReference type="Proteomes" id="UP000799118">
    <property type="component" value="Unassembled WGS sequence"/>
</dbReference>
<evidence type="ECO:0000313" key="2">
    <source>
        <dbReference type="Proteomes" id="UP000799118"/>
    </source>
</evidence>
<dbReference type="OrthoDB" id="2522283at2759"/>
<evidence type="ECO:0000313" key="1">
    <source>
        <dbReference type="EMBL" id="KAE9383327.1"/>
    </source>
</evidence>
<accession>A0A6A4GD02</accession>
<gene>
    <name evidence="1" type="ORF">BT96DRAFT_1009346</name>
</gene>
<dbReference type="SUPFAM" id="SSF54928">
    <property type="entry name" value="RNA-binding domain, RBD"/>
    <property type="match status" value="1"/>
</dbReference>
<organism evidence="1 2">
    <name type="scientific">Gymnopus androsaceus JB14</name>
    <dbReference type="NCBI Taxonomy" id="1447944"/>
    <lineage>
        <taxon>Eukaryota</taxon>
        <taxon>Fungi</taxon>
        <taxon>Dikarya</taxon>
        <taxon>Basidiomycota</taxon>
        <taxon>Agaricomycotina</taxon>
        <taxon>Agaricomycetes</taxon>
        <taxon>Agaricomycetidae</taxon>
        <taxon>Agaricales</taxon>
        <taxon>Marasmiineae</taxon>
        <taxon>Omphalotaceae</taxon>
        <taxon>Gymnopus</taxon>
    </lineage>
</organism>
<dbReference type="InterPro" id="IPR035979">
    <property type="entry name" value="RBD_domain_sf"/>
</dbReference>
<protein>
    <recommendedName>
        <fullName evidence="3">RRM domain-containing protein</fullName>
    </recommendedName>
</protein>
<dbReference type="Gene3D" id="3.30.70.330">
    <property type="match status" value="1"/>
</dbReference>
<dbReference type="EMBL" id="ML770550">
    <property type="protein sequence ID" value="KAE9383327.1"/>
    <property type="molecule type" value="Genomic_DNA"/>
</dbReference>
<sequence>MSLLTKRSHILSNLNLSFPAILLLRFTNRSTERGCPSSLSQLSFAHAVTCPNLHALDISLYGCVSPGNDIVGSPDMLFWAEDFYVAIQQLVRELSENCQSITQLLSVWTTLTTLVIGGTAPELPSPVSEPFPCALEELGINFQTCPLVDFFRWLLHNSMDTLCTLKVEREPSSPDVLLYLIDTHCATLQSLSLPTCTREVSAALSASTNTTGRTVYVGNLPSTASVDELLNLVHFGPLESIRVLPEKS</sequence>
<dbReference type="InterPro" id="IPR012677">
    <property type="entry name" value="Nucleotide-bd_a/b_plait_sf"/>
</dbReference>
<name>A0A6A4GD02_9AGAR</name>
<evidence type="ECO:0008006" key="3">
    <source>
        <dbReference type="Google" id="ProtNLM"/>
    </source>
</evidence>